<accession>A0A8S3Z5P7</accession>
<sequence length="52" mass="5924">MYRRSLDPLIQVTMFKVLVIVLLELSLSYSTGAAAEEAYVTMARCRIQCLKQ</sequence>
<protein>
    <submittedName>
        <fullName evidence="1">Uncharacterized protein</fullName>
    </submittedName>
</protein>
<dbReference type="EMBL" id="CAJHNH020001307">
    <property type="protein sequence ID" value="CAG5122511.1"/>
    <property type="molecule type" value="Genomic_DNA"/>
</dbReference>
<dbReference type="AlphaFoldDB" id="A0A8S3Z5P7"/>
<evidence type="ECO:0000313" key="2">
    <source>
        <dbReference type="Proteomes" id="UP000678393"/>
    </source>
</evidence>
<keyword evidence="2" id="KW-1185">Reference proteome</keyword>
<dbReference type="Proteomes" id="UP000678393">
    <property type="component" value="Unassembled WGS sequence"/>
</dbReference>
<comment type="caution">
    <text evidence="1">The sequence shown here is derived from an EMBL/GenBank/DDBJ whole genome shotgun (WGS) entry which is preliminary data.</text>
</comment>
<reference evidence="1" key="1">
    <citation type="submission" date="2021-04" db="EMBL/GenBank/DDBJ databases">
        <authorList>
            <consortium name="Molecular Ecology Group"/>
        </authorList>
    </citation>
    <scope>NUCLEOTIDE SEQUENCE</scope>
</reference>
<name>A0A8S3Z5P7_9EUPU</name>
<organism evidence="1 2">
    <name type="scientific">Candidula unifasciata</name>
    <dbReference type="NCBI Taxonomy" id="100452"/>
    <lineage>
        <taxon>Eukaryota</taxon>
        <taxon>Metazoa</taxon>
        <taxon>Spiralia</taxon>
        <taxon>Lophotrochozoa</taxon>
        <taxon>Mollusca</taxon>
        <taxon>Gastropoda</taxon>
        <taxon>Heterobranchia</taxon>
        <taxon>Euthyneura</taxon>
        <taxon>Panpulmonata</taxon>
        <taxon>Eupulmonata</taxon>
        <taxon>Stylommatophora</taxon>
        <taxon>Helicina</taxon>
        <taxon>Helicoidea</taxon>
        <taxon>Geomitridae</taxon>
        <taxon>Candidula</taxon>
    </lineage>
</organism>
<proteinExistence type="predicted"/>
<evidence type="ECO:0000313" key="1">
    <source>
        <dbReference type="EMBL" id="CAG5122511.1"/>
    </source>
</evidence>
<feature type="non-terminal residue" evidence="1">
    <location>
        <position position="52"/>
    </location>
</feature>
<gene>
    <name evidence="1" type="ORF">CUNI_LOCUS8069</name>
</gene>